<dbReference type="EMBL" id="JANGAC010000017">
    <property type="protein sequence ID" value="MCQ4924988.1"/>
    <property type="molecule type" value="Genomic_DNA"/>
</dbReference>
<sequence length="122" mass="13771">MFGDGSNRVKAYIYNSEGKYSPPIYISVDPIQIASFIMITQSAPKIVITDISDNFELDTMYGFVNRCADQKFLDELLGVLIPMQEGKTSPNKLNILSWGVSEEHNRDSIMIPFIKENFGIDL</sequence>
<evidence type="ECO:0000313" key="1">
    <source>
        <dbReference type="EMBL" id="MCQ4924988.1"/>
    </source>
</evidence>
<protein>
    <submittedName>
        <fullName evidence="1">Uncharacterized protein</fullName>
    </submittedName>
</protein>
<organism evidence="1 2">
    <name type="scientific">Tissierella carlieri</name>
    <dbReference type="NCBI Taxonomy" id="689904"/>
    <lineage>
        <taxon>Bacteria</taxon>
        <taxon>Bacillati</taxon>
        <taxon>Bacillota</taxon>
        <taxon>Tissierellia</taxon>
        <taxon>Tissierellales</taxon>
        <taxon>Tissierellaceae</taxon>
        <taxon>Tissierella</taxon>
    </lineage>
</organism>
<comment type="caution">
    <text evidence="1">The sequence shown here is derived from an EMBL/GenBank/DDBJ whole genome shotgun (WGS) entry which is preliminary data.</text>
</comment>
<evidence type="ECO:0000313" key="2">
    <source>
        <dbReference type="Proteomes" id="UP001524478"/>
    </source>
</evidence>
<dbReference type="RefSeq" id="WP_256312580.1">
    <property type="nucleotide sequence ID" value="NZ_JANGAC010000017.1"/>
</dbReference>
<reference evidence="1 2" key="1">
    <citation type="submission" date="2022-06" db="EMBL/GenBank/DDBJ databases">
        <title>Isolation of gut microbiota from human fecal samples.</title>
        <authorList>
            <person name="Pamer E.G."/>
            <person name="Barat B."/>
            <person name="Waligurski E."/>
            <person name="Medina S."/>
            <person name="Paddock L."/>
            <person name="Mostad J."/>
        </authorList>
    </citation>
    <scope>NUCLEOTIDE SEQUENCE [LARGE SCALE GENOMIC DNA]</scope>
    <source>
        <strain evidence="1 2">DFI.7.95</strain>
    </source>
</reference>
<keyword evidence="2" id="KW-1185">Reference proteome</keyword>
<dbReference type="Proteomes" id="UP001524478">
    <property type="component" value="Unassembled WGS sequence"/>
</dbReference>
<gene>
    <name evidence="1" type="ORF">NE686_17945</name>
</gene>
<accession>A0ABT1SES3</accession>
<name>A0ABT1SES3_9FIRM</name>
<proteinExistence type="predicted"/>